<dbReference type="Proteomes" id="UP000524404">
    <property type="component" value="Unassembled WGS sequence"/>
</dbReference>
<proteinExistence type="predicted"/>
<feature type="repeat" description="TPR" evidence="1">
    <location>
        <begin position="236"/>
        <end position="269"/>
    </location>
</feature>
<dbReference type="SUPFAM" id="SSF56235">
    <property type="entry name" value="N-terminal nucleophile aminohydrolases (Ntn hydrolases)"/>
    <property type="match status" value="1"/>
</dbReference>
<dbReference type="AlphaFoldDB" id="A0A841EQ33"/>
<keyword evidence="4" id="KW-1185">Reference proteome</keyword>
<dbReference type="InterPro" id="IPR029055">
    <property type="entry name" value="Ntn_hydrolases_N"/>
</dbReference>
<keyword evidence="2" id="KW-0732">Signal</keyword>
<gene>
    <name evidence="3" type="ORF">HNP25_003697</name>
</gene>
<dbReference type="InterPro" id="IPR011990">
    <property type="entry name" value="TPR-like_helical_dom_sf"/>
</dbReference>
<dbReference type="InterPro" id="IPR019734">
    <property type="entry name" value="TPR_rpt"/>
</dbReference>
<accession>A0A841EQ33</accession>
<dbReference type="PROSITE" id="PS50005">
    <property type="entry name" value="TPR"/>
    <property type="match status" value="1"/>
</dbReference>
<name>A0A841EQ33_9BACT</name>
<comment type="caution">
    <text evidence="3">The sequence shown here is derived from an EMBL/GenBank/DDBJ whole genome shotgun (WGS) entry which is preliminary data.</text>
</comment>
<evidence type="ECO:0000313" key="4">
    <source>
        <dbReference type="Proteomes" id="UP000524404"/>
    </source>
</evidence>
<feature type="signal peptide" evidence="2">
    <location>
        <begin position="1"/>
        <end position="19"/>
    </location>
</feature>
<keyword evidence="3" id="KW-0378">Hydrolase</keyword>
<dbReference type="InterPro" id="IPR010430">
    <property type="entry name" value="DUF1028"/>
</dbReference>
<dbReference type="EMBL" id="JACHKT010000034">
    <property type="protein sequence ID" value="MBB6005026.1"/>
    <property type="molecule type" value="Genomic_DNA"/>
</dbReference>
<evidence type="ECO:0000256" key="2">
    <source>
        <dbReference type="SAM" id="SignalP"/>
    </source>
</evidence>
<feature type="chain" id="PRO_5032710537" evidence="2">
    <location>
        <begin position="20"/>
        <end position="328"/>
    </location>
</feature>
<dbReference type="Gene3D" id="3.60.20.10">
    <property type="entry name" value="Glutamine Phosphoribosylpyrophosphate, subunit 1, domain 1"/>
    <property type="match status" value="1"/>
</dbReference>
<keyword evidence="1" id="KW-0802">TPR repeat</keyword>
<dbReference type="GO" id="GO:0016787">
    <property type="term" value="F:hydrolase activity"/>
    <property type="evidence" value="ECO:0007669"/>
    <property type="project" value="UniProtKB-KW"/>
</dbReference>
<evidence type="ECO:0000256" key="1">
    <source>
        <dbReference type="PROSITE-ProRule" id="PRU00339"/>
    </source>
</evidence>
<dbReference type="PANTHER" id="PTHR39328">
    <property type="entry name" value="BLL2871 PROTEIN"/>
    <property type="match status" value="1"/>
</dbReference>
<organism evidence="3 4">
    <name type="scientific">Arcicella rosea</name>
    <dbReference type="NCBI Taxonomy" id="502909"/>
    <lineage>
        <taxon>Bacteria</taxon>
        <taxon>Pseudomonadati</taxon>
        <taxon>Bacteroidota</taxon>
        <taxon>Cytophagia</taxon>
        <taxon>Cytophagales</taxon>
        <taxon>Flectobacillaceae</taxon>
        <taxon>Arcicella</taxon>
    </lineage>
</organism>
<reference evidence="3 4" key="1">
    <citation type="submission" date="2020-08" db="EMBL/GenBank/DDBJ databases">
        <title>Functional genomics of gut bacteria from endangered species of beetles.</title>
        <authorList>
            <person name="Carlos-Shanley C."/>
        </authorList>
    </citation>
    <scope>NUCLEOTIDE SEQUENCE [LARGE SCALE GENOMIC DNA]</scope>
    <source>
        <strain evidence="3 4">S00070</strain>
    </source>
</reference>
<dbReference type="Pfam" id="PF06267">
    <property type="entry name" value="DUF1028"/>
    <property type="match status" value="1"/>
</dbReference>
<dbReference type="PANTHER" id="PTHR39328:SF1">
    <property type="entry name" value="BLL2871 PROTEIN"/>
    <property type="match status" value="1"/>
</dbReference>
<protein>
    <submittedName>
        <fullName evidence="3">Putative Ntn-hydrolase superfamily protein</fullName>
    </submittedName>
</protein>
<evidence type="ECO:0000313" key="3">
    <source>
        <dbReference type="EMBL" id="MBB6005026.1"/>
    </source>
</evidence>
<dbReference type="RefSeq" id="WP_184136472.1">
    <property type="nucleotide sequence ID" value="NZ_JACHKT010000034.1"/>
</dbReference>
<sequence>MKKALAFITFLYFTSNTFAQFSKNSEPFAHTFSIVARDTKTGEMAVGVQSHWFSVGTAVSWGQAGVGVVATQSFVNKSFGVRGLALMKNGKTAQETMDILLSNDGGKEVRQVGIIDAKGNVAVHTGKNCVDFAGHIKGANYSVQSNMMLNNKVPAAMAKAFEENWRLPLAERVLKALEAGQAVGGDIRGKQSAALLVVKGTSTNKPWDDDHLVDLRVDDHQAPLVELARLLKIKRAYNHMDAGDLATETNNMKKAMDEYNAAMKLFPNNLEMQYWTAITMANNKSIIKASEILHKIYLKEPNWREMTKRLPKAGLLQVSDLDFKELTR</sequence>
<dbReference type="SUPFAM" id="SSF48452">
    <property type="entry name" value="TPR-like"/>
    <property type="match status" value="1"/>
</dbReference>